<keyword evidence="2" id="KW-0805">Transcription regulation</keyword>
<dbReference type="GO" id="GO:0003677">
    <property type="term" value="F:DNA binding"/>
    <property type="evidence" value="ECO:0007669"/>
    <property type="project" value="UniProtKB-KW"/>
</dbReference>
<dbReference type="NCBIfam" id="TIGR02937">
    <property type="entry name" value="sigma70-ECF"/>
    <property type="match status" value="1"/>
</dbReference>
<dbReference type="KEGG" id="hhy:Halhy_5417"/>
<accession>F4KR04</accession>
<evidence type="ECO:0000259" key="6">
    <source>
        <dbReference type="Pfam" id="PF04542"/>
    </source>
</evidence>
<evidence type="ECO:0000256" key="2">
    <source>
        <dbReference type="ARBA" id="ARBA00023015"/>
    </source>
</evidence>
<evidence type="ECO:0000256" key="4">
    <source>
        <dbReference type="ARBA" id="ARBA00023125"/>
    </source>
</evidence>
<gene>
    <name evidence="8" type="ordered locus">Halhy_5417</name>
</gene>
<dbReference type="Gene3D" id="1.10.1740.10">
    <property type="match status" value="1"/>
</dbReference>
<evidence type="ECO:0000313" key="9">
    <source>
        <dbReference type="Proteomes" id="UP000008461"/>
    </source>
</evidence>
<dbReference type="PANTHER" id="PTHR43133:SF8">
    <property type="entry name" value="RNA POLYMERASE SIGMA FACTOR HI_1459-RELATED"/>
    <property type="match status" value="1"/>
</dbReference>
<dbReference type="HOGENOM" id="CLU_047691_3_0_10"/>
<dbReference type="Gene3D" id="1.10.10.10">
    <property type="entry name" value="Winged helix-like DNA-binding domain superfamily/Winged helix DNA-binding domain"/>
    <property type="match status" value="1"/>
</dbReference>
<dbReference type="InterPro" id="IPR039425">
    <property type="entry name" value="RNA_pol_sigma-70-like"/>
</dbReference>
<dbReference type="RefSeq" id="WP_013767776.1">
    <property type="nucleotide sequence ID" value="NC_015510.1"/>
</dbReference>
<dbReference type="InterPro" id="IPR013324">
    <property type="entry name" value="RNA_pol_sigma_r3/r4-like"/>
</dbReference>
<dbReference type="InterPro" id="IPR007627">
    <property type="entry name" value="RNA_pol_sigma70_r2"/>
</dbReference>
<dbReference type="SUPFAM" id="SSF88659">
    <property type="entry name" value="Sigma3 and sigma4 domains of RNA polymerase sigma factors"/>
    <property type="match status" value="1"/>
</dbReference>
<evidence type="ECO:0000313" key="8">
    <source>
        <dbReference type="EMBL" id="AEE53242.1"/>
    </source>
</evidence>
<dbReference type="Proteomes" id="UP000008461">
    <property type="component" value="Chromosome"/>
</dbReference>
<dbReference type="InterPro" id="IPR013249">
    <property type="entry name" value="RNA_pol_sigma70_r4_t2"/>
</dbReference>
<dbReference type="CDD" id="cd06171">
    <property type="entry name" value="Sigma70_r4"/>
    <property type="match status" value="1"/>
</dbReference>
<reference evidence="8 9" key="1">
    <citation type="journal article" date="2011" name="Stand. Genomic Sci.">
        <title>Complete genome sequence of Haliscomenobacter hydrossis type strain (O).</title>
        <authorList>
            <consortium name="US DOE Joint Genome Institute (JGI-PGF)"/>
            <person name="Daligault H."/>
            <person name="Lapidus A."/>
            <person name="Zeytun A."/>
            <person name="Nolan M."/>
            <person name="Lucas S."/>
            <person name="Del Rio T.G."/>
            <person name="Tice H."/>
            <person name="Cheng J.F."/>
            <person name="Tapia R."/>
            <person name="Han C."/>
            <person name="Goodwin L."/>
            <person name="Pitluck S."/>
            <person name="Liolios K."/>
            <person name="Pagani I."/>
            <person name="Ivanova N."/>
            <person name="Huntemann M."/>
            <person name="Mavromatis K."/>
            <person name="Mikhailova N."/>
            <person name="Pati A."/>
            <person name="Chen A."/>
            <person name="Palaniappan K."/>
            <person name="Land M."/>
            <person name="Hauser L."/>
            <person name="Brambilla E.M."/>
            <person name="Rohde M."/>
            <person name="Verbarg S."/>
            <person name="Goker M."/>
            <person name="Bristow J."/>
            <person name="Eisen J.A."/>
            <person name="Markowitz V."/>
            <person name="Hugenholtz P."/>
            <person name="Kyrpides N.C."/>
            <person name="Klenk H.P."/>
            <person name="Woyke T."/>
        </authorList>
    </citation>
    <scope>NUCLEOTIDE SEQUENCE [LARGE SCALE GENOMIC DNA]</scope>
    <source>
        <strain evidence="9">ATCC 27775 / DSM 1100 / LMG 10767 / O</strain>
    </source>
</reference>
<dbReference type="eggNOG" id="COG1595">
    <property type="taxonomic scope" value="Bacteria"/>
</dbReference>
<dbReference type="EMBL" id="CP002691">
    <property type="protein sequence ID" value="AEE53242.1"/>
    <property type="molecule type" value="Genomic_DNA"/>
</dbReference>
<dbReference type="STRING" id="760192.Halhy_5417"/>
<organism evidence="8 9">
    <name type="scientific">Haliscomenobacter hydrossis (strain ATCC 27775 / DSM 1100 / LMG 10767 / O)</name>
    <dbReference type="NCBI Taxonomy" id="760192"/>
    <lineage>
        <taxon>Bacteria</taxon>
        <taxon>Pseudomonadati</taxon>
        <taxon>Bacteroidota</taxon>
        <taxon>Saprospiria</taxon>
        <taxon>Saprospirales</taxon>
        <taxon>Haliscomenobacteraceae</taxon>
        <taxon>Haliscomenobacter</taxon>
    </lineage>
</organism>
<evidence type="ECO:0000256" key="5">
    <source>
        <dbReference type="ARBA" id="ARBA00023163"/>
    </source>
</evidence>
<sequence length="187" mass="22222">MKLFRQPLEQYTDEALMREIAKGKAAAFAVLYDRYGPRMYRYFYRMLWQNAAKAEDFTQELFLKIIEKPQLFDTRRNFSTWIYTLAANLCKNEYRRKKTSDLEPGVGELWKENFSETLDQELFAQHLREAIDQLSVAHRECFVLRYQEEHSVAEIAEIIGCPQGTVKSRLHYALQQVSSLMEMWKTN</sequence>
<dbReference type="Pfam" id="PF04542">
    <property type="entry name" value="Sigma70_r2"/>
    <property type="match status" value="1"/>
</dbReference>
<dbReference type="OrthoDB" id="1027298at2"/>
<feature type="domain" description="RNA polymerase sigma-70 region 2" evidence="6">
    <location>
        <begin position="31"/>
        <end position="98"/>
    </location>
</feature>
<dbReference type="GO" id="GO:0006352">
    <property type="term" value="P:DNA-templated transcription initiation"/>
    <property type="evidence" value="ECO:0007669"/>
    <property type="project" value="InterPro"/>
</dbReference>
<protein>
    <submittedName>
        <fullName evidence="8">RNA polymerase, sigma-24 subunit, ECF subfamily</fullName>
    </submittedName>
</protein>
<keyword evidence="5" id="KW-0804">Transcription</keyword>
<comment type="similarity">
    <text evidence="1">Belongs to the sigma-70 factor family. ECF subfamily.</text>
</comment>
<dbReference type="AlphaFoldDB" id="F4KR04"/>
<evidence type="ECO:0000256" key="3">
    <source>
        <dbReference type="ARBA" id="ARBA00023082"/>
    </source>
</evidence>
<evidence type="ECO:0000259" key="7">
    <source>
        <dbReference type="Pfam" id="PF08281"/>
    </source>
</evidence>
<keyword evidence="3" id="KW-0731">Sigma factor</keyword>
<name>F4KR04_HALH1</name>
<dbReference type="InterPro" id="IPR014284">
    <property type="entry name" value="RNA_pol_sigma-70_dom"/>
</dbReference>
<proteinExistence type="inferred from homology"/>
<dbReference type="InterPro" id="IPR013325">
    <property type="entry name" value="RNA_pol_sigma_r2"/>
</dbReference>
<dbReference type="PANTHER" id="PTHR43133">
    <property type="entry name" value="RNA POLYMERASE ECF-TYPE SIGMA FACTO"/>
    <property type="match status" value="1"/>
</dbReference>
<dbReference type="SUPFAM" id="SSF88946">
    <property type="entry name" value="Sigma2 domain of RNA polymerase sigma factors"/>
    <property type="match status" value="1"/>
</dbReference>
<dbReference type="InterPro" id="IPR036388">
    <property type="entry name" value="WH-like_DNA-bd_sf"/>
</dbReference>
<evidence type="ECO:0000256" key="1">
    <source>
        <dbReference type="ARBA" id="ARBA00010641"/>
    </source>
</evidence>
<reference key="2">
    <citation type="submission" date="2011-04" db="EMBL/GenBank/DDBJ databases">
        <title>Complete sequence of chromosome of Haliscomenobacter hydrossis DSM 1100.</title>
        <authorList>
            <consortium name="US DOE Joint Genome Institute (JGI-PGF)"/>
            <person name="Lucas S."/>
            <person name="Han J."/>
            <person name="Lapidus A."/>
            <person name="Bruce D."/>
            <person name="Goodwin L."/>
            <person name="Pitluck S."/>
            <person name="Peters L."/>
            <person name="Kyrpides N."/>
            <person name="Mavromatis K."/>
            <person name="Ivanova N."/>
            <person name="Ovchinnikova G."/>
            <person name="Pagani I."/>
            <person name="Daligault H."/>
            <person name="Detter J.C."/>
            <person name="Han C."/>
            <person name="Land M."/>
            <person name="Hauser L."/>
            <person name="Markowitz V."/>
            <person name="Cheng J.-F."/>
            <person name="Hugenholtz P."/>
            <person name="Woyke T."/>
            <person name="Wu D."/>
            <person name="Verbarg S."/>
            <person name="Frueling A."/>
            <person name="Brambilla E."/>
            <person name="Klenk H.-P."/>
            <person name="Eisen J.A."/>
        </authorList>
    </citation>
    <scope>NUCLEOTIDE SEQUENCE</scope>
    <source>
        <strain>DSM 1100</strain>
    </source>
</reference>
<keyword evidence="9" id="KW-1185">Reference proteome</keyword>
<keyword evidence="4" id="KW-0238">DNA-binding</keyword>
<dbReference type="Pfam" id="PF08281">
    <property type="entry name" value="Sigma70_r4_2"/>
    <property type="match status" value="1"/>
</dbReference>
<dbReference type="GO" id="GO:0016987">
    <property type="term" value="F:sigma factor activity"/>
    <property type="evidence" value="ECO:0007669"/>
    <property type="project" value="UniProtKB-KW"/>
</dbReference>
<feature type="domain" description="RNA polymerase sigma factor 70 region 4 type 2" evidence="7">
    <location>
        <begin position="127"/>
        <end position="176"/>
    </location>
</feature>